<gene>
    <name evidence="2" type="ORF">S12H4_02637</name>
</gene>
<dbReference type="AlphaFoldDB" id="X1QGE4"/>
<dbReference type="InterPro" id="IPR019887">
    <property type="entry name" value="Tscrpt_reg_AsnC/Lrp_C"/>
</dbReference>
<dbReference type="Gene3D" id="1.10.10.10">
    <property type="entry name" value="Winged helix-like DNA-binding domain superfamily/Winged helix DNA-binding domain"/>
    <property type="match status" value="1"/>
</dbReference>
<dbReference type="Pfam" id="PF01037">
    <property type="entry name" value="AsnC_trans_reg"/>
    <property type="match status" value="1"/>
</dbReference>
<dbReference type="InterPro" id="IPR050684">
    <property type="entry name" value="HTH-Siroheme_Decarb"/>
</dbReference>
<dbReference type="EMBL" id="BARW01000666">
    <property type="protein sequence ID" value="GAI67537.1"/>
    <property type="molecule type" value="Genomic_DNA"/>
</dbReference>
<dbReference type="InterPro" id="IPR011008">
    <property type="entry name" value="Dimeric_a/b-barrel"/>
</dbReference>
<dbReference type="InterPro" id="IPR036388">
    <property type="entry name" value="WH-like_DNA-bd_sf"/>
</dbReference>
<accession>X1QGE4</accession>
<dbReference type="PANTHER" id="PTHR43413">
    <property type="entry name" value="TRANSCRIPTIONAL REGULATOR, ASNC FAMILY"/>
    <property type="match status" value="1"/>
</dbReference>
<organism evidence="2">
    <name type="scientific">marine sediment metagenome</name>
    <dbReference type="NCBI Taxonomy" id="412755"/>
    <lineage>
        <taxon>unclassified sequences</taxon>
        <taxon>metagenomes</taxon>
        <taxon>ecological metagenomes</taxon>
    </lineage>
</organism>
<sequence length="160" mass="18317">MIKEILKILEDDARTTTKQISTMTDTPSAEVTKAIKQAEKDRIILKYKTVINWDKVEDEQVWALIGVKLTPQKDVGFDSIAERIYRFPQARTVYLVSGTYDLMVLVVCKTSHEVADFVSQKLAPIEGVQETVTQFLLKRYKEDGEIIEGKEEVKRQPVIL</sequence>
<dbReference type="SUPFAM" id="SSF54909">
    <property type="entry name" value="Dimeric alpha+beta barrel"/>
    <property type="match status" value="1"/>
</dbReference>
<name>X1QGE4_9ZZZZ</name>
<reference evidence="2" key="1">
    <citation type="journal article" date="2014" name="Front. Microbiol.">
        <title>High frequency of phylogenetically diverse reductive dehalogenase-homologous genes in deep subseafloor sedimentary metagenomes.</title>
        <authorList>
            <person name="Kawai M."/>
            <person name="Futagami T."/>
            <person name="Toyoda A."/>
            <person name="Takaki Y."/>
            <person name="Nishi S."/>
            <person name="Hori S."/>
            <person name="Arai W."/>
            <person name="Tsubouchi T."/>
            <person name="Morono Y."/>
            <person name="Uchiyama I."/>
            <person name="Ito T."/>
            <person name="Fujiyama A."/>
            <person name="Inagaki F."/>
            <person name="Takami H."/>
        </authorList>
    </citation>
    <scope>NUCLEOTIDE SEQUENCE</scope>
    <source>
        <strain evidence="2">Expedition CK06-06</strain>
    </source>
</reference>
<dbReference type="PANTHER" id="PTHR43413:SF7">
    <property type="entry name" value="HTH-TYPE TRANSCRIPTIONAL REGULATOR PTR2"/>
    <property type="match status" value="1"/>
</dbReference>
<dbReference type="SMART" id="SM00344">
    <property type="entry name" value="HTH_ASNC"/>
    <property type="match status" value="1"/>
</dbReference>
<comment type="caution">
    <text evidence="2">The sequence shown here is derived from an EMBL/GenBank/DDBJ whole genome shotgun (WGS) entry which is preliminary data.</text>
</comment>
<dbReference type="Pfam" id="PF13412">
    <property type="entry name" value="HTH_24"/>
    <property type="match status" value="1"/>
</dbReference>
<evidence type="ECO:0000313" key="2">
    <source>
        <dbReference type="EMBL" id="GAI67537.1"/>
    </source>
</evidence>
<feature type="domain" description="Transcription regulator AsnC/Lrp ligand binding" evidence="1">
    <location>
        <begin position="65"/>
        <end position="138"/>
    </location>
</feature>
<dbReference type="InterPro" id="IPR019888">
    <property type="entry name" value="Tscrpt_reg_AsnC-like"/>
</dbReference>
<protein>
    <recommendedName>
        <fullName evidence="1">Transcription regulator AsnC/Lrp ligand binding domain-containing protein</fullName>
    </recommendedName>
</protein>
<dbReference type="Gene3D" id="3.30.70.920">
    <property type="match status" value="1"/>
</dbReference>
<evidence type="ECO:0000259" key="1">
    <source>
        <dbReference type="Pfam" id="PF01037"/>
    </source>
</evidence>
<proteinExistence type="predicted"/>